<organism evidence="2 3">
    <name type="scientific">Symbiochloris irregularis</name>
    <dbReference type="NCBI Taxonomy" id="706552"/>
    <lineage>
        <taxon>Eukaryota</taxon>
        <taxon>Viridiplantae</taxon>
        <taxon>Chlorophyta</taxon>
        <taxon>core chlorophytes</taxon>
        <taxon>Trebouxiophyceae</taxon>
        <taxon>Trebouxiales</taxon>
        <taxon>Trebouxiaceae</taxon>
        <taxon>Symbiochloris</taxon>
    </lineage>
</organism>
<gene>
    <name evidence="2" type="ORF">WJX73_007041</name>
</gene>
<dbReference type="EMBL" id="JALJOQ010000089">
    <property type="protein sequence ID" value="KAK9799419.1"/>
    <property type="molecule type" value="Genomic_DNA"/>
</dbReference>
<evidence type="ECO:0000313" key="2">
    <source>
        <dbReference type="EMBL" id="KAK9799419.1"/>
    </source>
</evidence>
<sequence length="179" mass="20231">MRARWLLFAASLIAFASVESAITTEQTAELHARRQNHHTVLHHQIHQSAAVNFKNLTEFVQVFDPPDDLDWRRPEEAIRSEQETFHPFAAFRSPLSSPNPVIKVFLQAEMYMVDQLDCGFSRSSHQADQPEIIEVAKGKRKTTGILVSCLSSQERSHSSPFGMTEYTITTTTHPATPLT</sequence>
<proteinExistence type="predicted"/>
<accession>A0AAW1NYR6</accession>
<feature type="chain" id="PRO_5043923550" evidence="1">
    <location>
        <begin position="21"/>
        <end position="179"/>
    </location>
</feature>
<keyword evidence="1" id="KW-0732">Signal</keyword>
<keyword evidence="3" id="KW-1185">Reference proteome</keyword>
<dbReference type="AlphaFoldDB" id="A0AAW1NYR6"/>
<evidence type="ECO:0000313" key="3">
    <source>
        <dbReference type="Proteomes" id="UP001465755"/>
    </source>
</evidence>
<reference evidence="2 3" key="1">
    <citation type="journal article" date="2024" name="Nat. Commun.">
        <title>Phylogenomics reveals the evolutionary origins of lichenization in chlorophyte algae.</title>
        <authorList>
            <person name="Puginier C."/>
            <person name="Libourel C."/>
            <person name="Otte J."/>
            <person name="Skaloud P."/>
            <person name="Haon M."/>
            <person name="Grisel S."/>
            <person name="Petersen M."/>
            <person name="Berrin J.G."/>
            <person name="Delaux P.M."/>
            <person name="Dal Grande F."/>
            <person name="Keller J."/>
        </authorList>
    </citation>
    <scope>NUCLEOTIDE SEQUENCE [LARGE SCALE GENOMIC DNA]</scope>
    <source>
        <strain evidence="2 3">SAG 2036</strain>
    </source>
</reference>
<comment type="caution">
    <text evidence="2">The sequence shown here is derived from an EMBL/GenBank/DDBJ whole genome shotgun (WGS) entry which is preliminary data.</text>
</comment>
<dbReference type="Proteomes" id="UP001465755">
    <property type="component" value="Unassembled WGS sequence"/>
</dbReference>
<feature type="signal peptide" evidence="1">
    <location>
        <begin position="1"/>
        <end position="20"/>
    </location>
</feature>
<evidence type="ECO:0000256" key="1">
    <source>
        <dbReference type="SAM" id="SignalP"/>
    </source>
</evidence>
<name>A0AAW1NYR6_9CHLO</name>
<protein>
    <submittedName>
        <fullName evidence="2">Uncharacterized protein</fullName>
    </submittedName>
</protein>